<protein>
    <submittedName>
        <fullName evidence="4">DNA-binding response regulator</fullName>
    </submittedName>
</protein>
<dbReference type="OrthoDB" id="2168082at2"/>
<sequence length="249" mass="28952">MKALIIDDETKARSVMKTMLTEFFPEINSVITANNLVNGVKSIRENNPDIVFLDIEMPEYSGLEILDFISEPIEFQLIFITAYQQYALEALKLSAIDYLVKPIDREELRVAINKAKININQKKVTAQFSELKKAIQSLSSHKIALEVPGEIIFVSHEDILYLEADGMYTKVYLANKEKQLICKPLVYFENQLHNNNLFFRCHRSFLINLHYLDKFVKKDGDFLLMRNHTTIPISKTKKQEFLKIIKEVF</sequence>
<feature type="domain" description="HTH LytTR-type" evidence="3">
    <location>
        <begin position="143"/>
        <end position="247"/>
    </location>
</feature>
<organism evidence="4 5">
    <name type="scientific">Tenacibaculum soleae</name>
    <dbReference type="NCBI Taxonomy" id="447689"/>
    <lineage>
        <taxon>Bacteria</taxon>
        <taxon>Pseudomonadati</taxon>
        <taxon>Bacteroidota</taxon>
        <taxon>Flavobacteriia</taxon>
        <taxon>Flavobacteriales</taxon>
        <taxon>Flavobacteriaceae</taxon>
        <taxon>Tenacibaculum</taxon>
    </lineage>
</organism>
<comment type="caution">
    <text evidence="4">The sequence shown here is derived from an EMBL/GenBank/DDBJ whole genome shotgun (WGS) entry which is preliminary data.</text>
</comment>
<proteinExistence type="predicted"/>
<accession>A0A1B9XWU5</accession>
<keyword evidence="5" id="KW-1185">Reference proteome</keyword>
<dbReference type="RefSeq" id="WP_068706082.1">
    <property type="nucleotide sequence ID" value="NZ_JAUOSG010000006.1"/>
</dbReference>
<evidence type="ECO:0000313" key="4">
    <source>
        <dbReference type="EMBL" id="OCK42033.1"/>
    </source>
</evidence>
<dbReference type="SMART" id="SM00448">
    <property type="entry name" value="REC"/>
    <property type="match status" value="1"/>
</dbReference>
<dbReference type="Proteomes" id="UP000093186">
    <property type="component" value="Unassembled WGS sequence"/>
</dbReference>
<dbReference type="InterPro" id="IPR046947">
    <property type="entry name" value="LytR-like"/>
</dbReference>
<dbReference type="SUPFAM" id="SSF52172">
    <property type="entry name" value="CheY-like"/>
    <property type="match status" value="1"/>
</dbReference>
<dbReference type="GO" id="GO:0003677">
    <property type="term" value="F:DNA binding"/>
    <property type="evidence" value="ECO:0007669"/>
    <property type="project" value="UniProtKB-KW"/>
</dbReference>
<feature type="modified residue" description="4-aspartylphosphate" evidence="1">
    <location>
        <position position="54"/>
    </location>
</feature>
<dbReference type="SMART" id="SM00850">
    <property type="entry name" value="LytTR"/>
    <property type="match status" value="1"/>
</dbReference>
<dbReference type="PANTHER" id="PTHR37299:SF1">
    <property type="entry name" value="STAGE 0 SPORULATION PROTEIN A HOMOLOG"/>
    <property type="match status" value="1"/>
</dbReference>
<gene>
    <name evidence="4" type="ORF">BA195_12535</name>
</gene>
<dbReference type="PANTHER" id="PTHR37299">
    <property type="entry name" value="TRANSCRIPTIONAL REGULATOR-RELATED"/>
    <property type="match status" value="1"/>
</dbReference>
<keyword evidence="4" id="KW-0238">DNA-binding</keyword>
<dbReference type="Gene3D" id="2.40.50.1020">
    <property type="entry name" value="LytTr DNA-binding domain"/>
    <property type="match status" value="1"/>
</dbReference>
<dbReference type="Pfam" id="PF04397">
    <property type="entry name" value="LytTR"/>
    <property type="match status" value="1"/>
</dbReference>
<dbReference type="InterPro" id="IPR001789">
    <property type="entry name" value="Sig_transdc_resp-reg_receiver"/>
</dbReference>
<dbReference type="GO" id="GO:0000156">
    <property type="term" value="F:phosphorelay response regulator activity"/>
    <property type="evidence" value="ECO:0007669"/>
    <property type="project" value="InterPro"/>
</dbReference>
<dbReference type="Pfam" id="PF00072">
    <property type="entry name" value="Response_reg"/>
    <property type="match status" value="1"/>
</dbReference>
<dbReference type="PROSITE" id="PS50930">
    <property type="entry name" value="HTH_LYTTR"/>
    <property type="match status" value="1"/>
</dbReference>
<feature type="domain" description="Response regulatory" evidence="2">
    <location>
        <begin position="2"/>
        <end position="116"/>
    </location>
</feature>
<evidence type="ECO:0000313" key="5">
    <source>
        <dbReference type="Proteomes" id="UP000093186"/>
    </source>
</evidence>
<evidence type="ECO:0000256" key="1">
    <source>
        <dbReference type="PROSITE-ProRule" id="PRU00169"/>
    </source>
</evidence>
<reference evidence="4 5" key="1">
    <citation type="submission" date="2016-06" db="EMBL/GenBank/DDBJ databases">
        <title>Draft Genome Sequence of Tenacibaculum soleae UCD-KL19.</title>
        <authorList>
            <person name="Eisen J.A."/>
            <person name="Coil D.A."/>
            <person name="Lujan K.M."/>
        </authorList>
    </citation>
    <scope>NUCLEOTIDE SEQUENCE [LARGE SCALE GENOMIC DNA]</scope>
    <source>
        <strain evidence="4 5">UCD-KL19</strain>
    </source>
</reference>
<name>A0A1B9XWU5_9FLAO</name>
<dbReference type="Gene3D" id="3.40.50.2300">
    <property type="match status" value="1"/>
</dbReference>
<keyword evidence="1" id="KW-0597">Phosphoprotein</keyword>
<evidence type="ECO:0000259" key="3">
    <source>
        <dbReference type="PROSITE" id="PS50930"/>
    </source>
</evidence>
<evidence type="ECO:0000259" key="2">
    <source>
        <dbReference type="PROSITE" id="PS50110"/>
    </source>
</evidence>
<dbReference type="EMBL" id="MAKX01000035">
    <property type="protein sequence ID" value="OCK42033.1"/>
    <property type="molecule type" value="Genomic_DNA"/>
</dbReference>
<dbReference type="PROSITE" id="PS50110">
    <property type="entry name" value="RESPONSE_REGULATORY"/>
    <property type="match status" value="1"/>
</dbReference>
<dbReference type="InterPro" id="IPR007492">
    <property type="entry name" value="LytTR_DNA-bd_dom"/>
</dbReference>
<dbReference type="AlphaFoldDB" id="A0A1B9XWU5"/>
<dbReference type="STRING" id="447689.BA195_12535"/>
<dbReference type="InterPro" id="IPR011006">
    <property type="entry name" value="CheY-like_superfamily"/>
</dbReference>